<evidence type="ECO:0000313" key="3">
    <source>
        <dbReference type="Proteomes" id="UP001054945"/>
    </source>
</evidence>
<gene>
    <name evidence="2" type="ORF">CEXT_557401</name>
</gene>
<proteinExistence type="predicted"/>
<comment type="caution">
    <text evidence="2">The sequence shown here is derived from an EMBL/GenBank/DDBJ whole genome shotgun (WGS) entry which is preliminary data.</text>
</comment>
<sequence length="104" mass="11330">MHSPSNAADQRMTSPPPVPSSGSHTNATESEERPFYSAPPTPFLVHLLQPLHTTPLSRLSLLASGSMAHHNLSNQHQQDSEKQGHGQDSQFHSIGNPDFSQLLD</sequence>
<keyword evidence="3" id="KW-1185">Reference proteome</keyword>
<organism evidence="2 3">
    <name type="scientific">Caerostris extrusa</name>
    <name type="common">Bark spider</name>
    <name type="synonym">Caerostris bankana</name>
    <dbReference type="NCBI Taxonomy" id="172846"/>
    <lineage>
        <taxon>Eukaryota</taxon>
        <taxon>Metazoa</taxon>
        <taxon>Ecdysozoa</taxon>
        <taxon>Arthropoda</taxon>
        <taxon>Chelicerata</taxon>
        <taxon>Arachnida</taxon>
        <taxon>Araneae</taxon>
        <taxon>Araneomorphae</taxon>
        <taxon>Entelegynae</taxon>
        <taxon>Araneoidea</taxon>
        <taxon>Araneidae</taxon>
        <taxon>Caerostris</taxon>
    </lineage>
</organism>
<feature type="compositionally biased region" description="Polar residues" evidence="1">
    <location>
        <begin position="1"/>
        <end position="13"/>
    </location>
</feature>
<accession>A0AAV4U034</accession>
<name>A0AAV4U034_CAEEX</name>
<evidence type="ECO:0000256" key="1">
    <source>
        <dbReference type="SAM" id="MobiDB-lite"/>
    </source>
</evidence>
<evidence type="ECO:0000313" key="2">
    <source>
        <dbReference type="EMBL" id="GIY51119.1"/>
    </source>
</evidence>
<protein>
    <submittedName>
        <fullName evidence="2">Uncharacterized protein</fullName>
    </submittedName>
</protein>
<feature type="region of interest" description="Disordered" evidence="1">
    <location>
        <begin position="1"/>
        <end position="41"/>
    </location>
</feature>
<dbReference type="EMBL" id="BPLR01012072">
    <property type="protein sequence ID" value="GIY51119.1"/>
    <property type="molecule type" value="Genomic_DNA"/>
</dbReference>
<dbReference type="AlphaFoldDB" id="A0AAV4U034"/>
<feature type="region of interest" description="Disordered" evidence="1">
    <location>
        <begin position="67"/>
        <end position="104"/>
    </location>
</feature>
<dbReference type="Proteomes" id="UP001054945">
    <property type="component" value="Unassembled WGS sequence"/>
</dbReference>
<reference evidence="2 3" key="1">
    <citation type="submission" date="2021-06" db="EMBL/GenBank/DDBJ databases">
        <title>Caerostris extrusa draft genome.</title>
        <authorList>
            <person name="Kono N."/>
            <person name="Arakawa K."/>
        </authorList>
    </citation>
    <scope>NUCLEOTIDE SEQUENCE [LARGE SCALE GENOMIC DNA]</scope>
</reference>